<comment type="caution">
    <text evidence="2">The sequence shown here is derived from an EMBL/GenBank/DDBJ whole genome shotgun (WGS) entry which is preliminary data.</text>
</comment>
<dbReference type="Proteomes" id="UP000886602">
    <property type="component" value="Unassembled WGS sequence"/>
</dbReference>
<reference evidence="2" key="1">
    <citation type="submission" date="2020-10" db="EMBL/GenBank/DDBJ databases">
        <title>Connecting structure to function with the recovery of over 1000 high-quality activated sludge metagenome-assembled genomes encoding full-length rRNA genes using long-read sequencing.</title>
        <authorList>
            <person name="Singleton C.M."/>
            <person name="Petriglieri F."/>
            <person name="Kristensen J.M."/>
            <person name="Kirkegaard R.H."/>
            <person name="Michaelsen T.Y."/>
            <person name="Andersen M.H."/>
            <person name="Karst S.M."/>
            <person name="Dueholm M.S."/>
            <person name="Nielsen P.H."/>
            <person name="Albertsen M."/>
        </authorList>
    </citation>
    <scope>NUCLEOTIDE SEQUENCE</scope>
    <source>
        <strain evidence="2">EsbW_18-Q3-R4-48_MAXAC.044</strain>
    </source>
</reference>
<dbReference type="AlphaFoldDB" id="A0A9D7IA43"/>
<accession>A0A9D7IA43</accession>
<gene>
    <name evidence="2" type="ORF">IPJ48_17915</name>
</gene>
<feature type="coiled-coil region" evidence="1">
    <location>
        <begin position="4"/>
        <end position="52"/>
    </location>
</feature>
<evidence type="ECO:0000313" key="2">
    <source>
        <dbReference type="EMBL" id="MBK7424802.1"/>
    </source>
</evidence>
<sequence length="99" mass="11149">MSVMNDMLENEHRLRQEIRSLIDQITAQNNQNESLEAEIMALRQQVTLLRDGLNDAVAALEHRWEVIANRAAPIMESVIDAAHTKGIKALAATQPKEFT</sequence>
<evidence type="ECO:0000256" key="1">
    <source>
        <dbReference type="SAM" id="Coils"/>
    </source>
</evidence>
<keyword evidence="1" id="KW-0175">Coiled coil</keyword>
<dbReference type="EMBL" id="JADJNC010000051">
    <property type="protein sequence ID" value="MBK7424802.1"/>
    <property type="molecule type" value="Genomic_DNA"/>
</dbReference>
<evidence type="ECO:0000313" key="3">
    <source>
        <dbReference type="Proteomes" id="UP000886602"/>
    </source>
</evidence>
<organism evidence="2 3">
    <name type="scientific">Candidatus Propionivibrio dominans</name>
    <dbReference type="NCBI Taxonomy" id="2954373"/>
    <lineage>
        <taxon>Bacteria</taxon>
        <taxon>Pseudomonadati</taxon>
        <taxon>Pseudomonadota</taxon>
        <taxon>Betaproteobacteria</taxon>
        <taxon>Rhodocyclales</taxon>
        <taxon>Rhodocyclaceae</taxon>
        <taxon>Propionivibrio</taxon>
    </lineage>
</organism>
<name>A0A9D7IA43_9RHOO</name>
<proteinExistence type="predicted"/>
<protein>
    <submittedName>
        <fullName evidence="2">Uncharacterized protein</fullName>
    </submittedName>
</protein>